<sequence>MLGLLDSLLLDSLILVIMYLVLLVMVLISVAFVTLMEQKILGCAQIRLGPNYVGYWGIFQPFADAIKLFSKESVGLISSNLMVYYGAPVIMLSVPLILWLIVPVSTGGLDFKFAIFFFICVSGFGVYPILSSGWSSNCKYSMLGSLRAVAQMISYEVSLAMILLSVVWVSSSFNVYDVLSGQALVWNCFFFFFLCIIWFVSSLAETNRTPYDFAEGESELVSGFNTEYSAGGFTMIFMAEYASILFMSMFFSVLFLGGPEFGYAGVLKTMVVSVWFVWVRATLPRYRYDKLMGLAWKSFLPVSLLVFIYYLGLMN</sequence>
<dbReference type="PANTHER" id="PTHR11432:SF3">
    <property type="entry name" value="NADH-UBIQUINONE OXIDOREDUCTASE CHAIN 1"/>
    <property type="match status" value="1"/>
</dbReference>
<feature type="transmembrane region" description="Helical" evidence="12">
    <location>
        <begin position="152"/>
        <end position="171"/>
    </location>
</feature>
<evidence type="ECO:0000256" key="6">
    <source>
        <dbReference type="ARBA" id="ARBA00022692"/>
    </source>
</evidence>
<evidence type="ECO:0000256" key="5">
    <source>
        <dbReference type="ARBA" id="ARBA00022448"/>
    </source>
</evidence>
<feature type="transmembrane region" description="Helical" evidence="12">
    <location>
        <begin position="233"/>
        <end position="255"/>
    </location>
</feature>
<evidence type="ECO:0000256" key="3">
    <source>
        <dbReference type="ARBA" id="ARBA00010535"/>
    </source>
</evidence>
<evidence type="ECO:0000256" key="10">
    <source>
        <dbReference type="RuleBase" id="RU000471"/>
    </source>
</evidence>
<feature type="transmembrane region" description="Helical" evidence="12">
    <location>
        <begin position="12"/>
        <end position="35"/>
    </location>
</feature>
<evidence type="ECO:0000256" key="11">
    <source>
        <dbReference type="RuleBase" id="RU000473"/>
    </source>
</evidence>
<evidence type="ECO:0000313" key="13">
    <source>
        <dbReference type="EMBL" id="QAT19470.1"/>
    </source>
</evidence>
<dbReference type="GO" id="GO:0008137">
    <property type="term" value="F:NADH dehydrogenase (ubiquinone) activity"/>
    <property type="evidence" value="ECO:0007669"/>
    <property type="project" value="UniProtKB-EC"/>
</dbReference>
<evidence type="ECO:0000256" key="2">
    <source>
        <dbReference type="ARBA" id="ARBA00004225"/>
    </source>
</evidence>
<keyword evidence="5" id="KW-0813">Transport</keyword>
<proteinExistence type="inferred from homology"/>
<keyword evidence="8 11" id="KW-0830">Ubiquinone</keyword>
<dbReference type="Pfam" id="PF00146">
    <property type="entry name" value="NADHdh"/>
    <property type="match status" value="1"/>
</dbReference>
<dbReference type="GO" id="GO:0009060">
    <property type="term" value="P:aerobic respiration"/>
    <property type="evidence" value="ECO:0007669"/>
    <property type="project" value="TreeGrafter"/>
</dbReference>
<gene>
    <name evidence="13" type="primary">ND1</name>
</gene>
<keyword evidence="9 12" id="KW-0472">Membrane</keyword>
<evidence type="ECO:0000256" key="4">
    <source>
        <dbReference type="ARBA" id="ARBA00021009"/>
    </source>
</evidence>
<reference evidence="13" key="1">
    <citation type="submission" date="2018-11" db="EMBL/GenBank/DDBJ databases">
        <authorList>
            <person name="Li J."/>
            <person name="Song Z."/>
            <person name="Yan G."/>
            <person name="He L."/>
        </authorList>
    </citation>
    <scope>NUCLEOTIDE SEQUENCE</scope>
</reference>
<dbReference type="HAMAP" id="MF_01350">
    <property type="entry name" value="NDH1_NuoH"/>
    <property type="match status" value="1"/>
</dbReference>
<dbReference type="GO" id="GO:0003954">
    <property type="term" value="F:NADH dehydrogenase activity"/>
    <property type="evidence" value="ECO:0007669"/>
    <property type="project" value="TreeGrafter"/>
</dbReference>
<evidence type="ECO:0000256" key="8">
    <source>
        <dbReference type="ARBA" id="ARBA00023075"/>
    </source>
</evidence>
<evidence type="ECO:0000256" key="7">
    <source>
        <dbReference type="ARBA" id="ARBA00022989"/>
    </source>
</evidence>
<dbReference type="EC" id="7.1.1.2" evidence="11"/>
<dbReference type="PANTHER" id="PTHR11432">
    <property type="entry name" value="NADH DEHYDROGENASE SUBUNIT 1"/>
    <property type="match status" value="1"/>
</dbReference>
<evidence type="ECO:0000256" key="12">
    <source>
        <dbReference type="SAM" id="Phobius"/>
    </source>
</evidence>
<feature type="transmembrane region" description="Helical" evidence="12">
    <location>
        <begin position="261"/>
        <end position="279"/>
    </location>
</feature>
<dbReference type="CTD" id="4535"/>
<feature type="transmembrane region" description="Helical" evidence="12">
    <location>
        <begin position="81"/>
        <end position="101"/>
    </location>
</feature>
<feature type="transmembrane region" description="Helical" evidence="12">
    <location>
        <begin position="113"/>
        <end position="131"/>
    </location>
</feature>
<keyword evidence="10" id="KW-0520">NAD</keyword>
<feature type="transmembrane region" description="Helical" evidence="12">
    <location>
        <begin position="291"/>
        <end position="312"/>
    </location>
</feature>
<dbReference type="PROSITE" id="PS00667">
    <property type="entry name" value="COMPLEX1_ND1_1"/>
    <property type="match status" value="1"/>
</dbReference>
<dbReference type="InterPro" id="IPR018086">
    <property type="entry name" value="NADH_UbQ_OxRdtase_su1_CS"/>
</dbReference>
<protein>
    <recommendedName>
        <fullName evidence="4 11">NADH-ubiquinone oxidoreductase chain 1</fullName>
        <ecNumber evidence="11">7.1.1.2</ecNumber>
    </recommendedName>
</protein>
<organism evidence="13">
    <name type="scientific">Alicella gigantea</name>
    <dbReference type="NCBI Taxonomy" id="1315966"/>
    <lineage>
        <taxon>Eukaryota</taxon>
        <taxon>Metazoa</taxon>
        <taxon>Ecdysozoa</taxon>
        <taxon>Arthropoda</taxon>
        <taxon>Crustacea</taxon>
        <taxon>Multicrustacea</taxon>
        <taxon>Malacostraca</taxon>
        <taxon>Eumalacostraca</taxon>
        <taxon>Peracarida</taxon>
        <taxon>Amphipoda</taxon>
        <taxon>Amphilochidea</taxon>
        <taxon>Lysianassida</taxon>
        <taxon>Lysianassidira</taxon>
        <taxon>Alicelloidea</taxon>
        <taxon>Alicellidae</taxon>
        <taxon>Alicella</taxon>
    </lineage>
</organism>
<geneLocation type="mitochondrion" evidence="13"/>
<keyword evidence="7 12" id="KW-1133">Transmembrane helix</keyword>
<dbReference type="GeneID" id="41826746"/>
<keyword evidence="11 13" id="KW-0496">Mitochondrion</keyword>
<keyword evidence="6 10" id="KW-0812">Transmembrane</keyword>
<comment type="similarity">
    <text evidence="3 10">Belongs to the complex I subunit 1 family.</text>
</comment>
<evidence type="ECO:0000256" key="9">
    <source>
        <dbReference type="ARBA" id="ARBA00023136"/>
    </source>
</evidence>
<name>A0A5B7KUP2_9CRUS</name>
<dbReference type="AlphaFoldDB" id="A0A5B7KUP2"/>
<dbReference type="RefSeq" id="YP_009695256.1">
    <property type="nucleotide sequence ID" value="NC_044783.1"/>
</dbReference>
<dbReference type="InterPro" id="IPR001694">
    <property type="entry name" value="NADH_UbQ_OxRdtase_su1/FPO"/>
</dbReference>
<comment type="subcellular location">
    <subcellularLocation>
        <location evidence="10">Mitochondrion inner membrane</location>
        <topology evidence="10">Multi-pass membrane protein</topology>
    </subcellularLocation>
    <subcellularLocation>
        <location evidence="2">Mitochondrion membrane</location>
        <topology evidence="2">Multi-pass membrane protein</topology>
    </subcellularLocation>
</comment>
<feature type="transmembrane region" description="Helical" evidence="12">
    <location>
        <begin position="183"/>
        <end position="201"/>
    </location>
</feature>
<comment type="catalytic activity">
    <reaction evidence="11">
        <text>a ubiquinone + NADH + 5 H(+)(in) = a ubiquinol + NAD(+) + 4 H(+)(out)</text>
        <dbReference type="Rhea" id="RHEA:29091"/>
        <dbReference type="Rhea" id="RHEA-COMP:9565"/>
        <dbReference type="Rhea" id="RHEA-COMP:9566"/>
        <dbReference type="ChEBI" id="CHEBI:15378"/>
        <dbReference type="ChEBI" id="CHEBI:16389"/>
        <dbReference type="ChEBI" id="CHEBI:17976"/>
        <dbReference type="ChEBI" id="CHEBI:57540"/>
        <dbReference type="ChEBI" id="CHEBI:57945"/>
        <dbReference type="EC" id="7.1.1.2"/>
    </reaction>
</comment>
<dbReference type="EMBL" id="MK215211">
    <property type="protein sequence ID" value="QAT19470.1"/>
    <property type="molecule type" value="Genomic_DNA"/>
</dbReference>
<reference evidence="13" key="2">
    <citation type="journal article" date="2019" name="Int. J. Biol. Macromol.">
        <title>The complete mitochondrial genome of the largest amphipod, Alicella gigantea: Insight into its phylogenetic relationships and deep sea adaptive characters.</title>
        <authorList>
            <person name="Li J.-y."/>
            <person name="Song Z.-l."/>
            <person name="Yan G.-y."/>
            <person name="He L.-s."/>
        </authorList>
    </citation>
    <scope>NUCLEOTIDE SEQUENCE</scope>
</reference>
<accession>A0A5B7KUP2</accession>
<dbReference type="GO" id="GO:0005743">
    <property type="term" value="C:mitochondrial inner membrane"/>
    <property type="evidence" value="ECO:0007669"/>
    <property type="project" value="UniProtKB-SubCell"/>
</dbReference>
<comment type="function">
    <text evidence="1">Core subunit of the mitochondrial membrane respiratory chain NADH dehydrogenase (Complex I) that is believed to belong to the minimal assembly required for catalysis. Complex I functions in the transfer of electrons from NADH to the respiratory chain. The immediate electron acceptor for the enzyme is believed to be ubiquinone.</text>
</comment>
<evidence type="ECO:0000256" key="1">
    <source>
        <dbReference type="ARBA" id="ARBA00003257"/>
    </source>
</evidence>